<protein>
    <submittedName>
        <fullName evidence="2">Uncharacterized protein</fullName>
    </submittedName>
</protein>
<keyword evidence="3" id="KW-1185">Reference proteome</keyword>
<organism evidence="2 3">
    <name type="scientific">Fusarium duplospermum</name>
    <dbReference type="NCBI Taxonomy" id="1325734"/>
    <lineage>
        <taxon>Eukaryota</taxon>
        <taxon>Fungi</taxon>
        <taxon>Dikarya</taxon>
        <taxon>Ascomycota</taxon>
        <taxon>Pezizomycotina</taxon>
        <taxon>Sordariomycetes</taxon>
        <taxon>Hypocreomycetidae</taxon>
        <taxon>Hypocreales</taxon>
        <taxon>Nectriaceae</taxon>
        <taxon>Fusarium</taxon>
        <taxon>Fusarium solani species complex</taxon>
    </lineage>
</organism>
<reference evidence="2 3" key="1">
    <citation type="submission" date="2017-06" db="EMBL/GenBank/DDBJ databases">
        <title>Comparative genomic analysis of Ambrosia Fusariam Clade fungi.</title>
        <authorList>
            <person name="Stajich J.E."/>
            <person name="Carrillo J."/>
            <person name="Kijimoto T."/>
            <person name="Eskalen A."/>
            <person name="O'Donnell K."/>
            <person name="Kasson M."/>
        </authorList>
    </citation>
    <scope>NUCLEOTIDE SEQUENCE [LARGE SCALE GENOMIC DNA]</scope>
    <source>
        <strain evidence="2 3">NRRL62584</strain>
    </source>
</reference>
<evidence type="ECO:0000256" key="1">
    <source>
        <dbReference type="SAM" id="MobiDB-lite"/>
    </source>
</evidence>
<accession>A0A428PYZ2</accession>
<evidence type="ECO:0000313" key="3">
    <source>
        <dbReference type="Proteomes" id="UP000288168"/>
    </source>
</evidence>
<gene>
    <name evidence="2" type="ORF">CEP54_007895</name>
</gene>
<dbReference type="SUPFAM" id="SSF52374">
    <property type="entry name" value="Nucleotidylyl transferase"/>
    <property type="match status" value="1"/>
</dbReference>
<comment type="caution">
    <text evidence="2">The sequence shown here is derived from an EMBL/GenBank/DDBJ whole genome shotgun (WGS) entry which is preliminary data.</text>
</comment>
<evidence type="ECO:0000313" key="2">
    <source>
        <dbReference type="EMBL" id="RSL58223.1"/>
    </source>
</evidence>
<dbReference type="Proteomes" id="UP000288168">
    <property type="component" value="Unassembled WGS sequence"/>
</dbReference>
<sequence>MANHIPVAYDLASHHALGGGSYAFKSDYPSYLKTLLRDPSQRTEVNIIIQPNCSPHVGTLCSLGLAFVIARRLADVGLDVSVTCDLWDRAKGEQYTIDGVAYQRSLRDKGTFQRYLPHYVEILSTLSERYRVPHHLRMEEEFLSNREIPGVLRDLIVNREFYGQYLAPGRAALAIRAGCPTCGLVEKYGTKNIYAEDGSSVSFECPTHGRFSFSTQTECNQFQFNCQLFNLVLGLFYERVSYNWIEICGSDYAGFWQEQLLWRFLSKPITIVYTPLVSDWSGSKISKSLYLQETAYHYLREAGQEYLLNYGVCRKEGKDLNILWGEIELWVDEPFRLFRGYSIHYLHLLFEGKSVNLGTIHQGERDSHLSPHEENVHDESQQGWKDCGKTHPGDGNA</sequence>
<dbReference type="AlphaFoldDB" id="A0A428PYZ2"/>
<name>A0A428PYZ2_9HYPO</name>
<dbReference type="EMBL" id="NKCI01000075">
    <property type="protein sequence ID" value="RSL58223.1"/>
    <property type="molecule type" value="Genomic_DNA"/>
</dbReference>
<feature type="region of interest" description="Disordered" evidence="1">
    <location>
        <begin position="363"/>
        <end position="397"/>
    </location>
</feature>
<dbReference type="OrthoDB" id="2149705at2759"/>
<proteinExistence type="predicted"/>